<dbReference type="CDD" id="cd14798">
    <property type="entry name" value="RX-CC_like"/>
    <property type="match status" value="1"/>
</dbReference>
<keyword evidence="5" id="KW-0611">Plant defense</keyword>
<dbReference type="InterPro" id="IPR036388">
    <property type="entry name" value="WH-like_DNA-bd_sf"/>
</dbReference>
<dbReference type="Gene3D" id="3.40.50.300">
    <property type="entry name" value="P-loop containing nucleotide triphosphate hydrolases"/>
    <property type="match status" value="1"/>
</dbReference>
<dbReference type="GO" id="GO:0002758">
    <property type="term" value="P:innate immune response-activating signaling pathway"/>
    <property type="evidence" value="ECO:0007669"/>
    <property type="project" value="UniProtKB-ARBA"/>
</dbReference>
<feature type="region of interest" description="Disordered" evidence="7">
    <location>
        <begin position="918"/>
        <end position="996"/>
    </location>
</feature>
<dbReference type="GO" id="GO:0043531">
    <property type="term" value="F:ADP binding"/>
    <property type="evidence" value="ECO:0007669"/>
    <property type="project" value="InterPro"/>
</dbReference>
<dbReference type="Pfam" id="PF00931">
    <property type="entry name" value="NB-ARC"/>
    <property type="match status" value="1"/>
</dbReference>
<dbReference type="GO" id="GO:0042742">
    <property type="term" value="P:defense response to bacterium"/>
    <property type="evidence" value="ECO:0007669"/>
    <property type="project" value="UniProtKB-ARBA"/>
</dbReference>
<dbReference type="InterPro" id="IPR041118">
    <property type="entry name" value="Rx_N"/>
</dbReference>
<proteinExistence type="inferred from homology"/>
<dbReference type="Gene3D" id="3.80.10.10">
    <property type="entry name" value="Ribonuclease Inhibitor"/>
    <property type="match status" value="1"/>
</dbReference>
<keyword evidence="6" id="KW-0175">Coiled coil</keyword>
<dbReference type="PANTHER" id="PTHR23155:SF1181">
    <property type="entry name" value="OS08G0170200 PROTEIN"/>
    <property type="match status" value="1"/>
</dbReference>
<dbReference type="InterPro" id="IPR042197">
    <property type="entry name" value="Apaf_helical"/>
</dbReference>
<evidence type="ECO:0000313" key="13">
    <source>
        <dbReference type="Proteomes" id="UP000324705"/>
    </source>
</evidence>
<organism evidence="12 13">
    <name type="scientific">Triticum turgidum subsp. durum</name>
    <name type="common">Durum wheat</name>
    <name type="synonym">Triticum durum</name>
    <dbReference type="NCBI Taxonomy" id="4567"/>
    <lineage>
        <taxon>Eukaryota</taxon>
        <taxon>Viridiplantae</taxon>
        <taxon>Streptophyta</taxon>
        <taxon>Embryophyta</taxon>
        <taxon>Tracheophyta</taxon>
        <taxon>Spermatophyta</taxon>
        <taxon>Magnoliopsida</taxon>
        <taxon>Liliopsida</taxon>
        <taxon>Poales</taxon>
        <taxon>Poaceae</taxon>
        <taxon>BOP clade</taxon>
        <taxon>Pooideae</taxon>
        <taxon>Triticodae</taxon>
        <taxon>Triticeae</taxon>
        <taxon>Triticinae</taxon>
        <taxon>Triticum</taxon>
    </lineage>
</organism>
<feature type="compositionally biased region" description="Polar residues" evidence="7">
    <location>
        <begin position="959"/>
        <end position="970"/>
    </location>
</feature>
<keyword evidence="2" id="KW-0433">Leucine-rich repeat</keyword>
<dbReference type="InterPro" id="IPR044974">
    <property type="entry name" value="Disease_R_plants"/>
</dbReference>
<dbReference type="InterPro" id="IPR055414">
    <property type="entry name" value="LRR_R13L4/SHOC2-like"/>
</dbReference>
<dbReference type="Proteomes" id="UP000324705">
    <property type="component" value="Chromosome 2B"/>
</dbReference>
<dbReference type="SUPFAM" id="SSF52047">
    <property type="entry name" value="RNI-like"/>
    <property type="match status" value="1"/>
</dbReference>
<evidence type="ECO:0000259" key="8">
    <source>
        <dbReference type="Pfam" id="PF00931"/>
    </source>
</evidence>
<evidence type="ECO:0000259" key="9">
    <source>
        <dbReference type="Pfam" id="PF18052"/>
    </source>
</evidence>
<reference evidence="12 13" key="1">
    <citation type="submission" date="2017-09" db="EMBL/GenBank/DDBJ databases">
        <authorList>
            <consortium name="International Durum Wheat Genome Sequencing Consortium (IDWGSC)"/>
            <person name="Milanesi L."/>
        </authorList>
    </citation>
    <scope>NUCLEOTIDE SEQUENCE [LARGE SCALE GENOMIC DNA]</scope>
    <source>
        <strain evidence="13">cv. Svevo</strain>
    </source>
</reference>
<dbReference type="AlphaFoldDB" id="A0A9R1RH57"/>
<feature type="domain" description="Disease resistance R13L4/SHOC-2-like LRR" evidence="11">
    <location>
        <begin position="544"/>
        <end position="895"/>
    </location>
</feature>
<dbReference type="Pfam" id="PF23559">
    <property type="entry name" value="WHD_DRP"/>
    <property type="match status" value="1"/>
</dbReference>
<dbReference type="InterPro" id="IPR058922">
    <property type="entry name" value="WHD_DRP"/>
</dbReference>
<comment type="similarity">
    <text evidence="1">Belongs to the disease resistance NB-LRR family.</text>
</comment>
<sequence>MVMEVVTGVMGRLLPKLVELVAGEYKLQKGVKEDVESLKKEMESMHTALTEVAEVPRDSLNRQVKIWADELRELSYDMEDVVDNFLLYVEGSDPAANSNKLKCLMEMMTGYFTKASGRHQIANDIKALKKLAEEVAARRARCQVGGVVVNPANKSKVDPRMLALYKDQQELVGIEAARIELTKRLALGDGNVSNQQLKIVSIVGPGGLGKTTLARAVYDSLQTQYVHKAFVPVGRNPEVSKVLKDILLELRVRTSDVATLDERQLVEKLREQLQNVRFEGCPPQSWRVIKCALFDNNHGSRVITTTRNQEVAENTGDVYKLKPLSHDLSEELFNKRLFGGKENWQTSEVSKKFLQKCGGVPLAIIAIASFLVGKPVEGWSTVYNSIGFRHTDNTHIDNMRKILLFSYDDLPCYLRPCVLHLSIFPEDAFIMKETLIWMWVAEGFVSEEPGKRLFEIGEGYFGELVNRSLILPVEHKEENVIYGCRVHDMVLDTICWLSEKENFVTIVDNNGKYSTSESNNVRRLAVQTRDEEQHNHFANTSMPKLRSCYASRCHKSMMPPLSSFQVLHVLDLENCVFLENCHLKHLGRLHLLRYLSLENTSISELPKDIGELKFLQTLDLRNSEIKELPQGNSLLRKLKRLRVDRDRRSAGTREDVGIKVPKWIGNLTSLEELYLSITGEFSTFVEELGKLKELRVLVCHLMGDLNEKKTLADSLSELGKLQILHLEGLYGWSKSEADTYWKDYKPPQQLGDLSISTRFSRLPPWIKSSLLPNLSKLKIDVYPMKKQDVINLGGLPELVKLDDLWIPAGMEFADGVFPKLRSCGINAPFWFLPGSMKNLESITVGTMRNLTEKDAVTDFDFTCTLRNLPLLVVVFANVEKMEAALSGAIHNHPNRKEPASPLHRAASVGTSTQIIVEDEEDEGSSSQQIAHEEEEEEESQADQQEQLAEEHKEAEVGSAETTPPETQNTVDVARLAESGEASTGMPAPVPARRRRRPWACFGCLKSAGSSSH</sequence>
<evidence type="ECO:0000256" key="4">
    <source>
        <dbReference type="ARBA" id="ARBA00022741"/>
    </source>
</evidence>
<dbReference type="InterPro" id="IPR027417">
    <property type="entry name" value="P-loop_NTPase"/>
</dbReference>
<dbReference type="InterPro" id="IPR002182">
    <property type="entry name" value="NB-ARC"/>
</dbReference>
<keyword evidence="4" id="KW-0547">Nucleotide-binding</keyword>
<evidence type="ECO:0000256" key="1">
    <source>
        <dbReference type="ARBA" id="ARBA00008894"/>
    </source>
</evidence>
<dbReference type="EMBL" id="LT934114">
    <property type="protein sequence ID" value="VAH41344.1"/>
    <property type="molecule type" value="Genomic_DNA"/>
</dbReference>
<dbReference type="Gene3D" id="1.20.5.4130">
    <property type="match status" value="1"/>
</dbReference>
<dbReference type="FunFam" id="1.10.10.10:FF:000322">
    <property type="entry name" value="Probable disease resistance protein At1g63360"/>
    <property type="match status" value="1"/>
</dbReference>
<dbReference type="Gramene" id="TRITD2Bv1G021310.7">
    <property type="protein sequence ID" value="TRITD2Bv1G021310.7"/>
    <property type="gene ID" value="TRITD2Bv1G021310"/>
</dbReference>
<dbReference type="InterPro" id="IPR032675">
    <property type="entry name" value="LRR_dom_sf"/>
</dbReference>
<feature type="domain" description="NB-ARC" evidence="8">
    <location>
        <begin position="194"/>
        <end position="338"/>
    </location>
</feature>
<dbReference type="SUPFAM" id="SSF52540">
    <property type="entry name" value="P-loop containing nucleoside triphosphate hydrolases"/>
    <property type="match status" value="1"/>
</dbReference>
<dbReference type="GO" id="GO:0009626">
    <property type="term" value="P:plant-type hypersensitive response"/>
    <property type="evidence" value="ECO:0007669"/>
    <property type="project" value="UniProtKB-ARBA"/>
</dbReference>
<evidence type="ECO:0000256" key="3">
    <source>
        <dbReference type="ARBA" id="ARBA00022737"/>
    </source>
</evidence>
<evidence type="ECO:0000259" key="10">
    <source>
        <dbReference type="Pfam" id="PF23559"/>
    </source>
</evidence>
<dbReference type="PANTHER" id="PTHR23155">
    <property type="entry name" value="DISEASE RESISTANCE PROTEIN RP"/>
    <property type="match status" value="1"/>
</dbReference>
<dbReference type="PRINTS" id="PR00364">
    <property type="entry name" value="DISEASERSIST"/>
</dbReference>
<accession>A0A9R1RH57</accession>
<feature type="domain" description="Disease resistance N-terminal" evidence="9">
    <location>
        <begin position="9"/>
        <end position="93"/>
    </location>
</feature>
<feature type="domain" description="Disease resistance protein winged helix" evidence="10">
    <location>
        <begin position="423"/>
        <end position="492"/>
    </location>
</feature>
<dbReference type="Gene3D" id="1.10.8.430">
    <property type="entry name" value="Helical domain of apoptotic protease-activating factors"/>
    <property type="match status" value="1"/>
</dbReference>
<gene>
    <name evidence="12" type="ORF">TRITD_2Bv1G021310</name>
</gene>
<name>A0A9R1RH57_TRITD</name>
<protein>
    <submittedName>
        <fullName evidence="12">Uncharacterized protein</fullName>
    </submittedName>
</protein>
<dbReference type="Pfam" id="PF23598">
    <property type="entry name" value="LRR_14"/>
    <property type="match status" value="1"/>
</dbReference>
<evidence type="ECO:0000256" key="5">
    <source>
        <dbReference type="ARBA" id="ARBA00022821"/>
    </source>
</evidence>
<evidence type="ECO:0000256" key="2">
    <source>
        <dbReference type="ARBA" id="ARBA00022614"/>
    </source>
</evidence>
<dbReference type="Gene3D" id="1.10.10.10">
    <property type="entry name" value="Winged helix-like DNA-binding domain superfamily/Winged helix DNA-binding domain"/>
    <property type="match status" value="1"/>
</dbReference>
<keyword evidence="13" id="KW-1185">Reference proteome</keyword>
<evidence type="ECO:0000256" key="6">
    <source>
        <dbReference type="ARBA" id="ARBA00023054"/>
    </source>
</evidence>
<keyword evidence="3" id="KW-0677">Repeat</keyword>
<evidence type="ECO:0000256" key="7">
    <source>
        <dbReference type="SAM" id="MobiDB-lite"/>
    </source>
</evidence>
<evidence type="ECO:0000259" key="11">
    <source>
        <dbReference type="Pfam" id="PF23598"/>
    </source>
</evidence>
<dbReference type="Pfam" id="PF18052">
    <property type="entry name" value="Rx_N"/>
    <property type="match status" value="1"/>
</dbReference>
<dbReference type="InterPro" id="IPR038005">
    <property type="entry name" value="RX-like_CC"/>
</dbReference>
<evidence type="ECO:0000313" key="12">
    <source>
        <dbReference type="EMBL" id="VAH41344.1"/>
    </source>
</evidence>